<protein>
    <recommendedName>
        <fullName evidence="1">DUF5722 domain-containing protein</fullName>
    </recommendedName>
</protein>
<dbReference type="InterPro" id="IPR017853">
    <property type="entry name" value="GH"/>
</dbReference>
<dbReference type="SUPFAM" id="SSF51445">
    <property type="entry name" value="(Trans)glycosidases"/>
    <property type="match status" value="1"/>
</dbReference>
<dbReference type="Pfam" id="PF18989">
    <property type="entry name" value="DUF5722"/>
    <property type="match status" value="1"/>
</dbReference>
<dbReference type="KEGG" id="rul:UC8_38620"/>
<name>A0A5B9QS68_9BACT</name>
<dbReference type="Proteomes" id="UP000325286">
    <property type="component" value="Chromosome"/>
</dbReference>
<evidence type="ECO:0000259" key="1">
    <source>
        <dbReference type="Pfam" id="PF18989"/>
    </source>
</evidence>
<organism evidence="2 3">
    <name type="scientific">Roseimaritima ulvae</name>
    <dbReference type="NCBI Taxonomy" id="980254"/>
    <lineage>
        <taxon>Bacteria</taxon>
        <taxon>Pseudomonadati</taxon>
        <taxon>Planctomycetota</taxon>
        <taxon>Planctomycetia</taxon>
        <taxon>Pirellulales</taxon>
        <taxon>Pirellulaceae</taxon>
        <taxon>Roseimaritima</taxon>
    </lineage>
</organism>
<evidence type="ECO:0000313" key="2">
    <source>
        <dbReference type="EMBL" id="QEG41834.1"/>
    </source>
</evidence>
<dbReference type="Gene3D" id="3.20.20.80">
    <property type="entry name" value="Glycosidases"/>
    <property type="match status" value="1"/>
</dbReference>
<evidence type="ECO:0000313" key="3">
    <source>
        <dbReference type="Proteomes" id="UP000325286"/>
    </source>
</evidence>
<dbReference type="EMBL" id="CP042914">
    <property type="protein sequence ID" value="QEG41834.1"/>
    <property type="molecule type" value="Genomic_DNA"/>
</dbReference>
<keyword evidence="3" id="KW-1185">Reference proteome</keyword>
<reference evidence="2 3" key="1">
    <citation type="submission" date="2019-08" db="EMBL/GenBank/DDBJ databases">
        <title>Deep-cultivation of Planctomycetes and their phenomic and genomic characterization uncovers novel biology.</title>
        <authorList>
            <person name="Wiegand S."/>
            <person name="Jogler M."/>
            <person name="Boedeker C."/>
            <person name="Pinto D."/>
            <person name="Vollmers J."/>
            <person name="Rivas-Marin E."/>
            <person name="Kohn T."/>
            <person name="Peeters S.H."/>
            <person name="Heuer A."/>
            <person name="Rast P."/>
            <person name="Oberbeckmann S."/>
            <person name="Bunk B."/>
            <person name="Jeske O."/>
            <person name="Meyerdierks A."/>
            <person name="Storesund J.E."/>
            <person name="Kallscheuer N."/>
            <person name="Luecker S."/>
            <person name="Lage O.M."/>
            <person name="Pohl T."/>
            <person name="Merkel B.J."/>
            <person name="Hornburger P."/>
            <person name="Mueller R.-W."/>
            <person name="Bruemmer F."/>
            <person name="Labrenz M."/>
            <person name="Spormann A.M."/>
            <person name="Op den Camp H."/>
            <person name="Overmann J."/>
            <person name="Amann R."/>
            <person name="Jetten M.S.M."/>
            <person name="Mascher T."/>
            <person name="Medema M.H."/>
            <person name="Devos D.P."/>
            <person name="Kaster A.-K."/>
            <person name="Ovreas L."/>
            <person name="Rohde M."/>
            <person name="Galperin M.Y."/>
            <person name="Jogler C."/>
        </authorList>
    </citation>
    <scope>NUCLEOTIDE SEQUENCE [LARGE SCALE GENOMIC DNA]</scope>
    <source>
        <strain evidence="2 3">UC8</strain>
    </source>
</reference>
<sequence length="740" mass="83157" precursor="true">MYIEIPLDRQSRGTSTTHIPCFPYVARRNMTAMKSVVGGACRLCLLGMFFAATAAHAADAIPLAVEPQKSNQLELRELADGQIEITTAGSDPFMVLKPFDVEKVPADCTVLAFEYFAPEGVDGLTVYYGPPINAHKQLAAGGLQKSQSWQPYAIDLHNLSDGKWTTASNLLRLDFGHKAGVAFRLRNLHLRRLTAEEARSQAERDAERNAKLAVETRINAFYQAEFSCRVTDVSVTEKHVVVRGHTDPANHARLVEIQPHVSISSPATIQNGEFFLDDRNGITDVGELKAGAPFETRLPRRVGDKDRTTSRWAVAERTQDNRWKLRSHWKYATDLSDAAANDLPPQIPKGVKGMGGVSARFPLEELVALGVHNITVNIALTSLMDTTSRRGWIPFTHGGRTWYVNRRLLSSYDKLIRFAAENEIVVSGILVVPFSDRDFGKLLVHPEADRAGHYAMPNFTSPEGVAAYEAVIEFLAQRYAAAGLPHGRIANWIIHNEVGFGWEWTNMGSQPPMVYMDHYLRSMRLVHNVVRRHDPHARVFISLTHHWNTPTDASWRSYSNVELLQRLIESSRSEGDFAWGVAFHPYPQNLRRPDAWNDARLTDDFKTPQITPKNIAVLDRWMHQPQMRDADGNVRGVLLSEQGFNTPDYSDESQRLQAAGLVYMWRQMRGLKSIEAFHNHRWVDHPNEGGLLLGLRKLPSAGKPYGAKKFAWEIYKVLDTPGEAEAVRFADQLIGQPRSP</sequence>
<accession>A0A5B9QS68</accession>
<proteinExistence type="predicted"/>
<gene>
    <name evidence="2" type="ORF">UC8_38620</name>
</gene>
<feature type="domain" description="DUF5722" evidence="1">
    <location>
        <begin position="348"/>
        <end position="736"/>
    </location>
</feature>
<dbReference type="AlphaFoldDB" id="A0A5B9QS68"/>
<dbReference type="InterPro" id="IPR043780">
    <property type="entry name" value="DUF5722"/>
</dbReference>